<keyword evidence="3 7" id="KW-0812">Transmembrane</keyword>
<accession>A0A429Z6T7</accession>
<dbReference type="OrthoDB" id="3176438at2"/>
<feature type="region of interest" description="Disordered" evidence="6">
    <location>
        <begin position="123"/>
        <end position="145"/>
    </location>
</feature>
<evidence type="ECO:0000256" key="2">
    <source>
        <dbReference type="ARBA" id="ARBA00022475"/>
    </source>
</evidence>
<dbReference type="GO" id="GO:0016787">
    <property type="term" value="F:hydrolase activity"/>
    <property type="evidence" value="ECO:0007669"/>
    <property type="project" value="UniProtKB-KW"/>
</dbReference>
<dbReference type="NCBIfam" id="NF003155">
    <property type="entry name" value="PRK04125.1"/>
    <property type="match status" value="1"/>
</dbReference>
<evidence type="ECO:0000256" key="1">
    <source>
        <dbReference type="ARBA" id="ARBA00004651"/>
    </source>
</evidence>
<reference evidence="8 9" key="1">
    <citation type="submission" date="2018-03" db="EMBL/GenBank/DDBJ databases">
        <authorList>
            <person name="Gulvik C.A."/>
        </authorList>
    </citation>
    <scope>NUCLEOTIDE SEQUENCE [LARGE SCALE GENOMIC DNA]</scope>
    <source>
        <strain evidence="8 9">JCM 31581</strain>
    </source>
</reference>
<dbReference type="InterPro" id="IPR005538">
    <property type="entry name" value="LrgA/CidA"/>
</dbReference>
<evidence type="ECO:0000256" key="7">
    <source>
        <dbReference type="SAM" id="Phobius"/>
    </source>
</evidence>
<keyword evidence="9" id="KW-1185">Reference proteome</keyword>
<evidence type="ECO:0000313" key="8">
    <source>
        <dbReference type="EMBL" id="RST89412.1"/>
    </source>
</evidence>
<feature type="transmembrane region" description="Helical" evidence="7">
    <location>
        <begin position="7"/>
        <end position="23"/>
    </location>
</feature>
<dbReference type="PANTHER" id="PTHR33931">
    <property type="entry name" value="HOLIN-LIKE PROTEIN CIDA-RELATED"/>
    <property type="match status" value="1"/>
</dbReference>
<evidence type="ECO:0000313" key="9">
    <source>
        <dbReference type="Proteomes" id="UP000277864"/>
    </source>
</evidence>
<feature type="transmembrane region" description="Helical" evidence="7">
    <location>
        <begin position="29"/>
        <end position="49"/>
    </location>
</feature>
<sequence length="145" mass="15881">MKKYSIMYQGTLIMAIVFISKIIEMILATYHITAPASVVGLVILFIGLTSEKIKLEQVEDVGNALVNNIGLFFVPAGIKVVNSLDILKTAPVLILGLILLSTVMLLAFTGLFTQGLMKTARRRETEKKEPVLHGSVTTKNHLKEA</sequence>
<dbReference type="RefSeq" id="WP_125943346.1">
    <property type="nucleotide sequence ID" value="NZ_PXZH01000002.1"/>
</dbReference>
<dbReference type="PANTHER" id="PTHR33931:SF4">
    <property type="entry name" value="ANTIHOLIN-LIKE PROTEIN LRGA"/>
    <property type="match status" value="1"/>
</dbReference>
<name>A0A429Z6T7_9ENTE</name>
<evidence type="ECO:0000256" key="5">
    <source>
        <dbReference type="ARBA" id="ARBA00023136"/>
    </source>
</evidence>
<evidence type="ECO:0000256" key="3">
    <source>
        <dbReference type="ARBA" id="ARBA00022692"/>
    </source>
</evidence>
<organism evidence="8 9">
    <name type="scientific">Vagococcus humatus</name>
    <dbReference type="NCBI Taxonomy" id="1889241"/>
    <lineage>
        <taxon>Bacteria</taxon>
        <taxon>Bacillati</taxon>
        <taxon>Bacillota</taxon>
        <taxon>Bacilli</taxon>
        <taxon>Lactobacillales</taxon>
        <taxon>Enterococcaceae</taxon>
        <taxon>Vagococcus</taxon>
    </lineage>
</organism>
<keyword evidence="5 7" id="KW-0472">Membrane</keyword>
<keyword evidence="8" id="KW-0378">Hydrolase</keyword>
<dbReference type="Proteomes" id="UP000277864">
    <property type="component" value="Unassembled WGS sequence"/>
</dbReference>
<evidence type="ECO:0000256" key="4">
    <source>
        <dbReference type="ARBA" id="ARBA00022989"/>
    </source>
</evidence>
<dbReference type="EMBL" id="PXZH01000002">
    <property type="protein sequence ID" value="RST89412.1"/>
    <property type="molecule type" value="Genomic_DNA"/>
</dbReference>
<comment type="subcellular location">
    <subcellularLocation>
        <location evidence="1">Cell membrane</location>
        <topology evidence="1">Multi-pass membrane protein</topology>
    </subcellularLocation>
</comment>
<keyword evidence="2" id="KW-1003">Cell membrane</keyword>
<feature type="transmembrane region" description="Helical" evidence="7">
    <location>
        <begin position="61"/>
        <end position="78"/>
    </location>
</feature>
<gene>
    <name evidence="8" type="ORF">C7P63_06480</name>
</gene>
<comment type="caution">
    <text evidence="8">The sequence shown here is derived from an EMBL/GenBank/DDBJ whole genome shotgun (WGS) entry which is preliminary data.</text>
</comment>
<feature type="transmembrane region" description="Helical" evidence="7">
    <location>
        <begin position="90"/>
        <end position="113"/>
    </location>
</feature>
<evidence type="ECO:0000256" key="6">
    <source>
        <dbReference type="SAM" id="MobiDB-lite"/>
    </source>
</evidence>
<dbReference type="GO" id="GO:0005886">
    <property type="term" value="C:plasma membrane"/>
    <property type="evidence" value="ECO:0007669"/>
    <property type="project" value="UniProtKB-SubCell"/>
</dbReference>
<dbReference type="Pfam" id="PF03788">
    <property type="entry name" value="LrgA"/>
    <property type="match status" value="1"/>
</dbReference>
<keyword evidence="4 7" id="KW-1133">Transmembrane helix</keyword>
<protein>
    <submittedName>
        <fullName evidence="8">Murein hydrolase transporter LrgA</fullName>
    </submittedName>
</protein>
<dbReference type="AlphaFoldDB" id="A0A429Z6T7"/>
<proteinExistence type="predicted"/>